<comment type="caution">
    <text evidence="2">The sequence shown here is derived from an EMBL/GenBank/DDBJ whole genome shotgun (WGS) entry which is preliminary data.</text>
</comment>
<sequence>MSEVSIFRLYLLRALFALMFVGQGVLQWPAILQRTTPWTLWHGVGSSMLAALSLSAALGIRYPLKMLPLLFFEMLWKAIWLLLFALPLWRDHQMDAATAESARATLMGVIVPLVIPWPYVFAHYIRKPGDRWTPNGPRTGA</sequence>
<dbReference type="EMBL" id="JADKCH010000018">
    <property type="protein sequence ID" value="MBK8573457.1"/>
    <property type="molecule type" value="Genomic_DNA"/>
</dbReference>
<protein>
    <submittedName>
        <fullName evidence="2">Uncharacterized protein</fullName>
    </submittedName>
</protein>
<proteinExistence type="predicted"/>
<feature type="transmembrane region" description="Helical" evidence="1">
    <location>
        <begin position="101"/>
        <end position="122"/>
    </location>
</feature>
<gene>
    <name evidence="2" type="ORF">IPN91_12640</name>
</gene>
<feature type="transmembrane region" description="Helical" evidence="1">
    <location>
        <begin position="38"/>
        <end position="60"/>
    </location>
</feature>
<feature type="transmembrane region" description="Helical" evidence="1">
    <location>
        <begin position="67"/>
        <end position="89"/>
    </location>
</feature>
<organism evidence="2 3">
    <name type="scientific">Candidatus Geothrix odensensis</name>
    <dbReference type="NCBI Taxonomy" id="2954440"/>
    <lineage>
        <taxon>Bacteria</taxon>
        <taxon>Pseudomonadati</taxon>
        <taxon>Acidobacteriota</taxon>
        <taxon>Holophagae</taxon>
        <taxon>Holophagales</taxon>
        <taxon>Holophagaceae</taxon>
        <taxon>Geothrix</taxon>
    </lineage>
</organism>
<keyword evidence="1" id="KW-0472">Membrane</keyword>
<dbReference type="Proteomes" id="UP000709959">
    <property type="component" value="Unassembled WGS sequence"/>
</dbReference>
<evidence type="ECO:0000313" key="3">
    <source>
        <dbReference type="Proteomes" id="UP000709959"/>
    </source>
</evidence>
<evidence type="ECO:0000313" key="2">
    <source>
        <dbReference type="EMBL" id="MBK8573457.1"/>
    </source>
</evidence>
<accession>A0A936K8G3</accession>
<name>A0A936K8G3_9BACT</name>
<keyword evidence="1" id="KW-0812">Transmembrane</keyword>
<evidence type="ECO:0000256" key="1">
    <source>
        <dbReference type="SAM" id="Phobius"/>
    </source>
</evidence>
<keyword evidence="1" id="KW-1133">Transmembrane helix</keyword>
<reference evidence="2 3" key="1">
    <citation type="submission" date="2020-10" db="EMBL/GenBank/DDBJ databases">
        <title>Connecting structure to function with the recovery of over 1000 high-quality activated sludge metagenome-assembled genomes encoding full-length rRNA genes using long-read sequencing.</title>
        <authorList>
            <person name="Singleton C.M."/>
            <person name="Petriglieri F."/>
            <person name="Kristensen J.M."/>
            <person name="Kirkegaard R.H."/>
            <person name="Michaelsen T.Y."/>
            <person name="Andersen M.H."/>
            <person name="Karst S.M."/>
            <person name="Dueholm M.S."/>
            <person name="Nielsen P.H."/>
            <person name="Albertsen M."/>
        </authorList>
    </citation>
    <scope>NUCLEOTIDE SEQUENCE [LARGE SCALE GENOMIC DNA]</scope>
    <source>
        <strain evidence="2">OdNE_18-Q3-R46-58_MAXAC.008</strain>
    </source>
</reference>
<dbReference type="AlphaFoldDB" id="A0A936K8G3"/>
<feature type="transmembrane region" description="Helical" evidence="1">
    <location>
        <begin position="7"/>
        <end position="26"/>
    </location>
</feature>